<dbReference type="HOGENOM" id="CLU_2525605_0_0_6"/>
<dbReference type="EMBL" id="AZGR01000050">
    <property type="protein sequence ID" value="ETA87508.1"/>
    <property type="molecule type" value="Genomic_DNA"/>
</dbReference>
<organism evidence="2 3">
    <name type="scientific">Salmonella enterica subsp. enterica serovar Cubana str. 76814</name>
    <dbReference type="NCBI Taxonomy" id="1192560"/>
    <lineage>
        <taxon>Bacteria</taxon>
        <taxon>Pseudomonadati</taxon>
        <taxon>Pseudomonadota</taxon>
        <taxon>Gammaproteobacteria</taxon>
        <taxon>Enterobacterales</taxon>
        <taxon>Enterobacteriaceae</taxon>
        <taxon>Salmonella</taxon>
    </lineage>
</organism>
<proteinExistence type="predicted"/>
<name>V7INM8_SALET</name>
<accession>V7INM8</accession>
<protein>
    <submittedName>
        <fullName evidence="2">Uncharacterized protein</fullName>
    </submittedName>
</protein>
<evidence type="ECO:0000313" key="2">
    <source>
        <dbReference type="EMBL" id="ETA87508.1"/>
    </source>
</evidence>
<reference evidence="2 3" key="1">
    <citation type="journal article" date="2014" name="Genome Announc.">
        <title>Whole-Genome Sequencing of Salmonella enterica subsp. enterica Serovar Cubana Strains Isolated from Agricultural Sources.</title>
        <authorList>
            <person name="Benahmed F.H."/>
            <person name="Gopinath G.R."/>
            <person name="Wang H."/>
            <person name="Jean-Gilles Beaubrun J."/>
            <person name="Grim C."/>
            <person name="Cheng C.M."/>
            <person name="McClelland M."/>
            <person name="Ayers S."/>
            <person name="Abbott J."/>
            <person name="Desai P."/>
            <person name="Frye J.G."/>
            <person name="Weinstock G."/>
            <person name="Hammack T.S."/>
            <person name="Hanes D.E."/>
            <person name="Rasmussen M.A."/>
            <person name="Davidson M.K."/>
        </authorList>
    </citation>
    <scope>NUCLEOTIDE SEQUENCE [LARGE SCALE GENOMIC DNA]</scope>
    <source>
        <strain evidence="2">76814</strain>
    </source>
</reference>
<feature type="compositionally biased region" description="Low complexity" evidence="1">
    <location>
        <begin position="7"/>
        <end position="16"/>
    </location>
</feature>
<dbReference type="AlphaFoldDB" id="V7INM8"/>
<gene>
    <name evidence="2" type="ORF">A628_02443</name>
</gene>
<evidence type="ECO:0000313" key="3">
    <source>
        <dbReference type="Proteomes" id="UP000018534"/>
    </source>
</evidence>
<dbReference type="Proteomes" id="UP000018534">
    <property type="component" value="Unassembled WGS sequence"/>
</dbReference>
<feature type="compositionally biased region" description="Basic residues" evidence="1">
    <location>
        <begin position="31"/>
        <end position="43"/>
    </location>
</feature>
<evidence type="ECO:0000256" key="1">
    <source>
        <dbReference type="SAM" id="MobiDB-lite"/>
    </source>
</evidence>
<comment type="caution">
    <text evidence="2">The sequence shown here is derived from an EMBL/GenBank/DDBJ whole genome shotgun (WGS) entry which is preliminary data.</text>
</comment>
<feature type="region of interest" description="Disordered" evidence="1">
    <location>
        <begin position="1"/>
        <end position="51"/>
    </location>
</feature>
<sequence length="82" mass="8553">MNGSGPGSVKSVSPGSTFAPGSGFTGLAGRHSARTHRARHACRRAYQPPPAAPGLSGHLLLSYHSGAPLVFRSSLNSFYYLI</sequence>